<gene>
    <name evidence="1" type="ORF">HAX54_047412</name>
</gene>
<dbReference type="Proteomes" id="UP000823775">
    <property type="component" value="Unassembled WGS sequence"/>
</dbReference>
<feature type="non-terminal residue" evidence="1">
    <location>
        <position position="1"/>
    </location>
</feature>
<protein>
    <submittedName>
        <fullName evidence="1">Uncharacterized protein</fullName>
    </submittedName>
</protein>
<comment type="caution">
    <text evidence="1">The sequence shown here is derived from an EMBL/GenBank/DDBJ whole genome shotgun (WGS) entry which is preliminary data.</text>
</comment>
<feature type="non-terminal residue" evidence="1">
    <location>
        <position position="64"/>
    </location>
</feature>
<proteinExistence type="predicted"/>
<evidence type="ECO:0000313" key="2">
    <source>
        <dbReference type="Proteomes" id="UP000823775"/>
    </source>
</evidence>
<accession>A0ABS8WI80</accession>
<organism evidence="1 2">
    <name type="scientific">Datura stramonium</name>
    <name type="common">Jimsonweed</name>
    <name type="synonym">Common thornapple</name>
    <dbReference type="NCBI Taxonomy" id="4076"/>
    <lineage>
        <taxon>Eukaryota</taxon>
        <taxon>Viridiplantae</taxon>
        <taxon>Streptophyta</taxon>
        <taxon>Embryophyta</taxon>
        <taxon>Tracheophyta</taxon>
        <taxon>Spermatophyta</taxon>
        <taxon>Magnoliopsida</taxon>
        <taxon>eudicotyledons</taxon>
        <taxon>Gunneridae</taxon>
        <taxon>Pentapetalae</taxon>
        <taxon>asterids</taxon>
        <taxon>lamiids</taxon>
        <taxon>Solanales</taxon>
        <taxon>Solanaceae</taxon>
        <taxon>Solanoideae</taxon>
        <taxon>Datureae</taxon>
        <taxon>Datura</taxon>
    </lineage>
</organism>
<dbReference type="EMBL" id="JACEIK010007655">
    <property type="protein sequence ID" value="MCE3050518.1"/>
    <property type="molecule type" value="Genomic_DNA"/>
</dbReference>
<evidence type="ECO:0000313" key="1">
    <source>
        <dbReference type="EMBL" id="MCE3050518.1"/>
    </source>
</evidence>
<sequence>DKQKEVIVADKGLKRLKKGTKGSKSSAAKAPPTRRFAAEAIEEHGLKWFNAKKEAKYVRKTGLM</sequence>
<reference evidence="1 2" key="1">
    <citation type="journal article" date="2021" name="BMC Genomics">
        <title>Datura genome reveals duplications of psychoactive alkaloid biosynthetic genes and high mutation rate following tissue culture.</title>
        <authorList>
            <person name="Rajewski A."/>
            <person name="Carter-House D."/>
            <person name="Stajich J."/>
            <person name="Litt A."/>
        </authorList>
    </citation>
    <scope>NUCLEOTIDE SEQUENCE [LARGE SCALE GENOMIC DNA]</scope>
    <source>
        <strain evidence="1">AR-01</strain>
    </source>
</reference>
<keyword evidence="2" id="KW-1185">Reference proteome</keyword>
<name>A0ABS8WI80_DATST</name>